<dbReference type="RefSeq" id="WP_243358026.1">
    <property type="nucleotide sequence ID" value="NZ_JALGBH010000001.1"/>
</dbReference>
<evidence type="ECO:0008006" key="4">
    <source>
        <dbReference type="Google" id="ProtNLM"/>
    </source>
</evidence>
<dbReference type="Proteomes" id="UP001165460">
    <property type="component" value="Unassembled WGS sequence"/>
</dbReference>
<evidence type="ECO:0000313" key="3">
    <source>
        <dbReference type="Proteomes" id="UP001165460"/>
    </source>
</evidence>
<comment type="caution">
    <text evidence="2">The sequence shown here is derived from an EMBL/GenBank/DDBJ whole genome shotgun (WGS) entry which is preliminary data.</text>
</comment>
<organism evidence="2 3">
    <name type="scientific">Pedobacter montanisoli</name>
    <dbReference type="NCBI Taxonomy" id="2923277"/>
    <lineage>
        <taxon>Bacteria</taxon>
        <taxon>Pseudomonadati</taxon>
        <taxon>Bacteroidota</taxon>
        <taxon>Sphingobacteriia</taxon>
        <taxon>Sphingobacteriales</taxon>
        <taxon>Sphingobacteriaceae</taxon>
        <taxon>Pedobacter</taxon>
    </lineage>
</organism>
<keyword evidence="3" id="KW-1185">Reference proteome</keyword>
<evidence type="ECO:0000313" key="2">
    <source>
        <dbReference type="EMBL" id="MCJ0741408.1"/>
    </source>
</evidence>
<reference evidence="2" key="1">
    <citation type="submission" date="2022-03" db="EMBL/GenBank/DDBJ databases">
        <authorList>
            <person name="Woo C.Y."/>
        </authorList>
    </citation>
    <scope>NUCLEOTIDE SEQUENCE</scope>
    <source>
        <strain evidence="2">CYS-01</strain>
    </source>
</reference>
<dbReference type="EMBL" id="JALGBH010000001">
    <property type="protein sequence ID" value="MCJ0741408.1"/>
    <property type="molecule type" value="Genomic_DNA"/>
</dbReference>
<feature type="signal peptide" evidence="1">
    <location>
        <begin position="1"/>
        <end position="17"/>
    </location>
</feature>
<keyword evidence="1" id="KW-0732">Signal</keyword>
<accession>A0ABS9ZSD8</accession>
<feature type="chain" id="PRO_5047017734" description="DUF3568 family protein" evidence="1">
    <location>
        <begin position="18"/>
        <end position="121"/>
    </location>
</feature>
<sequence length="121" mass="13952">MKRISLLAVILPLTLLACNFNEGRRSFKTIKNDNGISFTGLFPEDEDPVLDNYLNKALRSESARVLDHTSERKEIVMPGNGTFYLKHQPGVIEMKILSRENSMQNMQDFERIIKDIRKVLK</sequence>
<dbReference type="PROSITE" id="PS51257">
    <property type="entry name" value="PROKAR_LIPOPROTEIN"/>
    <property type="match status" value="1"/>
</dbReference>
<protein>
    <recommendedName>
        <fullName evidence="4">DUF3568 family protein</fullName>
    </recommendedName>
</protein>
<proteinExistence type="predicted"/>
<evidence type="ECO:0000256" key="1">
    <source>
        <dbReference type="SAM" id="SignalP"/>
    </source>
</evidence>
<name>A0ABS9ZSD8_9SPHI</name>
<gene>
    <name evidence="2" type="ORF">MMF97_01715</name>
</gene>